<evidence type="ECO:0000313" key="5">
    <source>
        <dbReference type="Proteomes" id="UP000014461"/>
    </source>
</evidence>
<reference evidence="4" key="1">
    <citation type="journal article" date="2013" name="Genome Announc.">
        <title>Draft Genome Sequence of Agarivorans albus Strain MKT 106T, an Agarolytic Marine Bacterium.</title>
        <authorList>
            <person name="Yasuike M."/>
            <person name="Nakamura Y."/>
            <person name="Kai W."/>
            <person name="Fujiwara A."/>
            <person name="Fukui Y."/>
            <person name="Satomi M."/>
            <person name="Sano M."/>
        </authorList>
    </citation>
    <scope>NUCLEOTIDE SEQUENCE [LARGE SCALE GENOMIC DNA]</scope>
</reference>
<protein>
    <submittedName>
        <fullName evidence="4">Regulator of sigma D</fullName>
    </submittedName>
</protein>
<accession>R9PM79</accession>
<proteinExistence type="inferred from homology"/>
<keyword evidence="2 3" id="KW-0804">Transcription</keyword>
<dbReference type="InterPro" id="IPR038309">
    <property type="entry name" value="Rsd/AlgQ_sf"/>
</dbReference>
<dbReference type="OrthoDB" id="5567237at2"/>
<dbReference type="InterPro" id="IPR007448">
    <property type="entry name" value="Sigma70_reg_Rsd_AlgQ"/>
</dbReference>
<gene>
    <name evidence="4" type="ORF">AALB_2428</name>
</gene>
<dbReference type="EMBL" id="BARX01000015">
    <property type="protein sequence ID" value="GAD02348.1"/>
    <property type="molecule type" value="Genomic_DNA"/>
</dbReference>
<evidence type="ECO:0000256" key="3">
    <source>
        <dbReference type="RuleBase" id="RU004409"/>
    </source>
</evidence>
<keyword evidence="1 3" id="KW-0805">Transcription regulation</keyword>
<dbReference type="PIRSF" id="PIRSF016548">
    <property type="entry name" value="Rsd_AlgQ"/>
    <property type="match status" value="1"/>
</dbReference>
<sequence>MLSKLEQAQAKWGGASQVIDAWLDARKQLLIAYCELAGLPPYDSDERSLPALPQITQFCQQLVDYASTGHFEIYEQIVSECANDGDTLPGEKLLPQITETTDTALAFNDKYAEVNEDLELGSFDKDLSLLGQEMEVRFAIEDELLDHLYQHSQQSAAAE</sequence>
<dbReference type="Gene3D" id="1.20.120.1370">
    <property type="entry name" value="Regulator of RNA polymerase sigma(70) subunit, domain 4"/>
    <property type="match status" value="1"/>
</dbReference>
<organism evidence="4 5">
    <name type="scientific">Agarivorans albus MKT 106</name>
    <dbReference type="NCBI Taxonomy" id="1331007"/>
    <lineage>
        <taxon>Bacteria</taxon>
        <taxon>Pseudomonadati</taxon>
        <taxon>Pseudomonadota</taxon>
        <taxon>Gammaproteobacteria</taxon>
        <taxon>Alteromonadales</taxon>
        <taxon>Alteromonadaceae</taxon>
        <taxon>Agarivorans</taxon>
    </lineage>
</organism>
<dbReference type="RefSeq" id="WP_016402116.1">
    <property type="nucleotide sequence ID" value="NZ_BARX01000015.1"/>
</dbReference>
<dbReference type="GO" id="GO:0006355">
    <property type="term" value="P:regulation of DNA-templated transcription"/>
    <property type="evidence" value="ECO:0007669"/>
    <property type="project" value="InterPro"/>
</dbReference>
<dbReference type="Pfam" id="PF04353">
    <property type="entry name" value="Rsd_AlgQ"/>
    <property type="match status" value="1"/>
</dbReference>
<comment type="similarity">
    <text evidence="3">Belongs to the Rsd/AlgQ family.</text>
</comment>
<comment type="caution">
    <text evidence="4">The sequence shown here is derived from an EMBL/GenBank/DDBJ whole genome shotgun (WGS) entry which is preliminary data.</text>
</comment>
<keyword evidence="5" id="KW-1185">Reference proteome</keyword>
<evidence type="ECO:0000256" key="1">
    <source>
        <dbReference type="ARBA" id="ARBA00023015"/>
    </source>
</evidence>
<name>R9PM79_AGAAL</name>
<evidence type="ECO:0000256" key="2">
    <source>
        <dbReference type="ARBA" id="ARBA00023163"/>
    </source>
</evidence>
<evidence type="ECO:0000313" key="4">
    <source>
        <dbReference type="EMBL" id="GAD02348.1"/>
    </source>
</evidence>
<dbReference type="STRING" id="1331007.AALB_2428"/>
<dbReference type="NCBIfam" id="NF008723">
    <property type="entry name" value="PRK11718.1"/>
    <property type="match status" value="1"/>
</dbReference>
<dbReference type="AlphaFoldDB" id="R9PM79"/>
<dbReference type="Proteomes" id="UP000014461">
    <property type="component" value="Unassembled WGS sequence"/>
</dbReference>